<dbReference type="SUPFAM" id="SSF47565">
    <property type="entry name" value="Insect pheromone/odorant-binding proteins"/>
    <property type="match status" value="1"/>
</dbReference>
<dbReference type="InterPro" id="IPR036728">
    <property type="entry name" value="PBP_GOBP_sf"/>
</dbReference>
<protein>
    <submittedName>
        <fullName evidence="2">Odorant-binding protein 21</fullName>
    </submittedName>
</protein>
<feature type="chain" id="PRO_5012655948" evidence="1">
    <location>
        <begin position="18"/>
        <end position="140"/>
    </location>
</feature>
<dbReference type="SMART" id="SM00708">
    <property type="entry name" value="PhBP"/>
    <property type="match status" value="1"/>
</dbReference>
<dbReference type="PANTHER" id="PTHR21364:SF2">
    <property type="entry name" value="GENERAL ODORANT-BINDING PROTEIN 19A"/>
    <property type="match status" value="1"/>
</dbReference>
<dbReference type="AlphaFoldDB" id="A0A1J0KKK7"/>
<name>A0A1J0KKK7_9CUCU</name>
<reference evidence="2" key="1">
    <citation type="journal article" date="2016" name="Insect Biochem. Mol. Biol.">
        <title>Comparative transcriptome analysis of chemosensory genes in two sister leaf beetles provides insights into chemosensory speciation.</title>
        <authorList>
            <person name="Zhang B."/>
            <person name="Zhang W."/>
            <person name="Nie R.E."/>
            <person name="Li W.Z."/>
            <person name="Segraves K.A."/>
            <person name="Yang X.K."/>
            <person name="Xue H.J."/>
        </authorList>
    </citation>
    <scope>NUCLEOTIDE SEQUENCE</scope>
</reference>
<dbReference type="Gene3D" id="1.10.238.20">
    <property type="entry name" value="Pheromone/general odorant binding protein domain"/>
    <property type="match status" value="1"/>
</dbReference>
<dbReference type="GO" id="GO:0005549">
    <property type="term" value="F:odorant binding"/>
    <property type="evidence" value="ECO:0007669"/>
    <property type="project" value="InterPro"/>
</dbReference>
<accession>A0A1J0KKK7</accession>
<organism evidence="2">
    <name type="scientific">Pyrrhalta aenescens</name>
    <dbReference type="NCBI Taxonomy" id="281545"/>
    <lineage>
        <taxon>Eukaryota</taxon>
        <taxon>Metazoa</taxon>
        <taxon>Ecdysozoa</taxon>
        <taxon>Arthropoda</taxon>
        <taxon>Hexapoda</taxon>
        <taxon>Insecta</taxon>
        <taxon>Pterygota</taxon>
        <taxon>Neoptera</taxon>
        <taxon>Endopterygota</taxon>
        <taxon>Coleoptera</taxon>
        <taxon>Polyphaga</taxon>
        <taxon>Cucujiformia</taxon>
        <taxon>Chrysomeloidea</taxon>
        <taxon>Chrysomelidae</taxon>
        <taxon>Galerucinae</taxon>
        <taxon>Coelomerites</taxon>
        <taxon>Pyrrhalta</taxon>
    </lineage>
</organism>
<proteinExistence type="evidence at transcript level"/>
<dbReference type="Pfam" id="PF01395">
    <property type="entry name" value="PBP_GOBP"/>
    <property type="match status" value="1"/>
</dbReference>
<dbReference type="CDD" id="cd23992">
    <property type="entry name" value="PBP_GOBP"/>
    <property type="match status" value="1"/>
</dbReference>
<feature type="signal peptide" evidence="1">
    <location>
        <begin position="1"/>
        <end position="17"/>
    </location>
</feature>
<dbReference type="EMBL" id="KX298746">
    <property type="protein sequence ID" value="APC94263.1"/>
    <property type="molecule type" value="mRNA"/>
</dbReference>
<keyword evidence="1" id="KW-0732">Signal</keyword>
<evidence type="ECO:0000313" key="2">
    <source>
        <dbReference type="EMBL" id="APC94263.1"/>
    </source>
</evidence>
<evidence type="ECO:0000256" key="1">
    <source>
        <dbReference type="SAM" id="SignalP"/>
    </source>
</evidence>
<dbReference type="PANTHER" id="PTHR21364">
    <property type="entry name" value="GENERAL ODORANT-BINDING PROTEIN 19A"/>
    <property type="match status" value="1"/>
</dbReference>
<dbReference type="InterPro" id="IPR006170">
    <property type="entry name" value="PBP/GOBP"/>
</dbReference>
<sequence length="140" mass="15878">MLRVMFLVFVIFSTTTSSPVVEMNDPKVKTIIATLHQLCVSQTGVQQSSIEEGKKGILDRDPKLMEYWTCVWTTSGLMDKKGNIDYDLFQALCPADIYDVMKKLLSTCHDKASDEKVLTKLVLKMTQCVATTDFEHFVIF</sequence>